<dbReference type="GO" id="GO:0006936">
    <property type="term" value="P:muscle contraction"/>
    <property type="evidence" value="ECO:0000318"/>
    <property type="project" value="GO_Central"/>
</dbReference>
<comment type="function">
    <text evidence="1">Tropomyosin, in association with the troponin complex, plays a central role in the calcium dependent regulation of muscle contraction.</text>
</comment>
<dbReference type="GO" id="GO:0007015">
    <property type="term" value="P:actin filament organization"/>
    <property type="evidence" value="ECO:0000318"/>
    <property type="project" value="GO_Central"/>
</dbReference>
<dbReference type="Proteomes" id="UP000015101">
    <property type="component" value="Unassembled WGS sequence"/>
</dbReference>
<feature type="coiled-coil region" evidence="5">
    <location>
        <begin position="22"/>
        <end position="196"/>
    </location>
</feature>
<dbReference type="FunCoup" id="T1EQT0">
    <property type="interactions" value="6"/>
</dbReference>
<comment type="similarity">
    <text evidence="2">Belongs to the tropomyosin family.</text>
</comment>
<evidence type="ECO:0000313" key="6">
    <source>
        <dbReference type="EMBL" id="ESO06647.1"/>
    </source>
</evidence>
<keyword evidence="3" id="KW-0677">Repeat</keyword>
<evidence type="ECO:0000313" key="8">
    <source>
        <dbReference type="Proteomes" id="UP000015101"/>
    </source>
</evidence>
<dbReference type="OrthoDB" id="128924at2759"/>
<dbReference type="GO" id="GO:0051015">
    <property type="term" value="F:actin filament binding"/>
    <property type="evidence" value="ECO:0000318"/>
    <property type="project" value="GO_Central"/>
</dbReference>
<dbReference type="InParanoid" id="T1EQT0"/>
<dbReference type="SUPFAM" id="SSF57997">
    <property type="entry name" value="Tropomyosin"/>
    <property type="match status" value="1"/>
</dbReference>
<name>T1EQT0_HELRO</name>
<gene>
    <name evidence="7" type="primary">20198930</name>
    <name evidence="6" type="ORF">HELRODRAFT_160837</name>
</gene>
<dbReference type="KEGG" id="hro:HELRODRAFT_160837"/>
<evidence type="ECO:0000256" key="4">
    <source>
        <dbReference type="ARBA" id="ARBA00023054"/>
    </source>
</evidence>
<dbReference type="EMBL" id="KB096324">
    <property type="protein sequence ID" value="ESO06647.1"/>
    <property type="molecule type" value="Genomic_DNA"/>
</dbReference>
<dbReference type="PRINTS" id="PR00194">
    <property type="entry name" value="TROPOMYOSIN"/>
</dbReference>
<accession>T1EQT0</accession>
<evidence type="ECO:0000256" key="2">
    <source>
        <dbReference type="ARBA" id="ARBA00009036"/>
    </source>
</evidence>
<dbReference type="RefSeq" id="XP_009016015.1">
    <property type="nucleotide sequence ID" value="XM_009017767.1"/>
</dbReference>
<dbReference type="GO" id="GO:0005884">
    <property type="term" value="C:actin filament"/>
    <property type="evidence" value="ECO:0000318"/>
    <property type="project" value="GO_Central"/>
</dbReference>
<dbReference type="HOGENOM" id="CLU_1300888_0_0_1"/>
<dbReference type="CTD" id="20198930"/>
<sequence length="212" mass="24660">MDVMDMVNKSDNTSAVIVKTKILGLKEELDKCKEMCQSSKEELNKERSKKSQTEIEVLALREKVKSMEDQCTEINNKVQEATDKLMGVTKSRRALDHRKNMDLDRMATLEEMYKETKMLLVESERKYEEVSKKLLIVKADSDRAEARIQRAEITTKNIKDETKGLTAKLKSYQLQLEEASMHNEKVADQIHKLQTDIKYLHKTNIPLMFDFI</sequence>
<dbReference type="AlphaFoldDB" id="T1EQT0"/>
<dbReference type="EMBL" id="AMQM01000665">
    <property type="status" value="NOT_ANNOTATED_CDS"/>
    <property type="molecule type" value="Genomic_DNA"/>
</dbReference>
<proteinExistence type="inferred from homology"/>
<evidence type="ECO:0000256" key="3">
    <source>
        <dbReference type="ARBA" id="ARBA00022737"/>
    </source>
</evidence>
<evidence type="ECO:0000313" key="7">
    <source>
        <dbReference type="EnsemblMetazoa" id="HelroP160837"/>
    </source>
</evidence>
<reference evidence="8" key="1">
    <citation type="submission" date="2012-12" db="EMBL/GenBank/DDBJ databases">
        <authorList>
            <person name="Hellsten U."/>
            <person name="Grimwood J."/>
            <person name="Chapman J.A."/>
            <person name="Shapiro H."/>
            <person name="Aerts A."/>
            <person name="Otillar R.P."/>
            <person name="Terry A.Y."/>
            <person name="Boore J.L."/>
            <person name="Simakov O."/>
            <person name="Marletaz F."/>
            <person name="Cho S.-J."/>
            <person name="Edsinger-Gonzales E."/>
            <person name="Havlak P."/>
            <person name="Kuo D.-H."/>
            <person name="Larsson T."/>
            <person name="Lv J."/>
            <person name="Arendt D."/>
            <person name="Savage R."/>
            <person name="Osoegawa K."/>
            <person name="de Jong P."/>
            <person name="Lindberg D.R."/>
            <person name="Seaver E.C."/>
            <person name="Weisblat D.A."/>
            <person name="Putnam N.H."/>
            <person name="Grigoriev I.V."/>
            <person name="Rokhsar D.S."/>
        </authorList>
    </citation>
    <scope>NUCLEOTIDE SEQUENCE</scope>
</reference>
<dbReference type="PANTHER" id="PTHR19269">
    <property type="entry name" value="TROPOMYOSIN"/>
    <property type="match status" value="1"/>
</dbReference>
<dbReference type="EnsemblMetazoa" id="HelroT160837">
    <property type="protein sequence ID" value="HelroP160837"/>
    <property type="gene ID" value="HelroG160837"/>
</dbReference>
<reference evidence="6 8" key="2">
    <citation type="journal article" date="2013" name="Nature">
        <title>Insights into bilaterian evolution from three spiralian genomes.</title>
        <authorList>
            <person name="Simakov O."/>
            <person name="Marletaz F."/>
            <person name="Cho S.J."/>
            <person name="Edsinger-Gonzales E."/>
            <person name="Havlak P."/>
            <person name="Hellsten U."/>
            <person name="Kuo D.H."/>
            <person name="Larsson T."/>
            <person name="Lv J."/>
            <person name="Arendt D."/>
            <person name="Savage R."/>
            <person name="Osoegawa K."/>
            <person name="de Jong P."/>
            <person name="Grimwood J."/>
            <person name="Chapman J.A."/>
            <person name="Shapiro H."/>
            <person name="Aerts A."/>
            <person name="Otillar R.P."/>
            <person name="Terry A.Y."/>
            <person name="Boore J.L."/>
            <person name="Grigoriev I.V."/>
            <person name="Lindberg D.R."/>
            <person name="Seaver E.C."/>
            <person name="Weisblat D.A."/>
            <person name="Putnam N.H."/>
            <person name="Rokhsar D.S."/>
        </authorList>
    </citation>
    <scope>NUCLEOTIDE SEQUENCE</scope>
</reference>
<dbReference type="InterPro" id="IPR000533">
    <property type="entry name" value="Tropomyosin"/>
</dbReference>
<dbReference type="Gene3D" id="1.20.5.170">
    <property type="match status" value="1"/>
</dbReference>
<keyword evidence="8" id="KW-1185">Reference proteome</keyword>
<keyword evidence="4 5" id="KW-0175">Coiled coil</keyword>
<dbReference type="eggNOG" id="KOG1003">
    <property type="taxonomic scope" value="Eukaryota"/>
</dbReference>
<dbReference type="FunFam" id="1.20.5.170:FF:000001">
    <property type="entry name" value="Tropomyosin alpha-1 chain isoform 1"/>
    <property type="match status" value="1"/>
</dbReference>
<evidence type="ECO:0000256" key="5">
    <source>
        <dbReference type="SAM" id="Coils"/>
    </source>
</evidence>
<protein>
    <submittedName>
        <fullName evidence="6 7">Uncharacterized protein</fullName>
    </submittedName>
</protein>
<reference evidence="7" key="3">
    <citation type="submission" date="2015-06" db="UniProtKB">
        <authorList>
            <consortium name="EnsemblMetazoa"/>
        </authorList>
    </citation>
    <scope>IDENTIFICATION</scope>
</reference>
<dbReference type="GeneID" id="20198930"/>
<organism evidence="7 8">
    <name type="scientific">Helobdella robusta</name>
    <name type="common">Californian leech</name>
    <dbReference type="NCBI Taxonomy" id="6412"/>
    <lineage>
        <taxon>Eukaryota</taxon>
        <taxon>Metazoa</taxon>
        <taxon>Spiralia</taxon>
        <taxon>Lophotrochozoa</taxon>
        <taxon>Annelida</taxon>
        <taxon>Clitellata</taxon>
        <taxon>Hirudinea</taxon>
        <taxon>Rhynchobdellida</taxon>
        <taxon>Glossiphoniidae</taxon>
        <taxon>Helobdella</taxon>
    </lineage>
</organism>
<dbReference type="Pfam" id="PF00261">
    <property type="entry name" value="Tropomyosin"/>
    <property type="match status" value="1"/>
</dbReference>
<dbReference type="STRING" id="6412.T1EQT0"/>
<evidence type="ECO:0000256" key="1">
    <source>
        <dbReference type="ARBA" id="ARBA00002987"/>
    </source>
</evidence>